<dbReference type="Proteomes" id="UP000001460">
    <property type="component" value="Unassembled WGS sequence"/>
</dbReference>
<dbReference type="EMBL" id="DS989732">
    <property type="protein sequence ID" value="EEA07321.1"/>
    <property type="molecule type" value="Genomic_DNA"/>
</dbReference>
<dbReference type="PANTHER" id="PTHR48104:SF30">
    <property type="entry name" value="METACASPASE-1"/>
    <property type="match status" value="1"/>
</dbReference>
<dbReference type="AlphaFoldDB" id="B6AGI0"/>
<dbReference type="InterPro" id="IPR011600">
    <property type="entry name" value="Pept_C14_caspase"/>
</dbReference>
<dbReference type="GeneID" id="6996658"/>
<proteinExistence type="inferred from homology"/>
<sequence length="885" mass="101176">MELNGHYKPKKKAVIVGINYIGIDGIGLRGCANDAKLMALTLMAHFDFSPRNILFLTDSEPDSGYNICLDENYQDINLHEDWPRDEIPPELHHDHRIYPSRRNILTAINWLTRDAQAGDVLLFYFAGHGVQVDVLTSYEGDGYDEALLPADSTLYLAESGSDVDEYNVLFCSELKELLLCVPAETQVNIILDCNGGQTILDPAGNIDGLWYIKGVVTKGIWPFLSATNKVKRAQYKSSVFKNPQMIHRLVRPRYVPCIQVGSTYRLRDPSLQSTQYIALCCKGYCFSAAPWSQIAAEASLPLLSVTKKNSISKLTVVENPISKGGSYNIIHGVFTWSLCKAISDITTGILKQGRYSNEITFKTTIARVKEYIECLKSSILPYLDQQPELTVHSGGAGGISEFFCSPYGGKLNLNNISDYNIENEYYIYNDNNNNNNNNNNNVKQSDLRFHFREILLQDFLTPQEAYQQMMNSIKFDEFNFSTEKLINNNDHHHHNDVINNRNIQDNNQNSSIIRPGLHINDNLTNPIDNLTNPIDNLTNPIDNLTNPIDKHKKLYQNYLNNAENNDILPINKQNNIDENNHLVTSRGITSVNCEDRNIPSNKLFETNRIYSNPPSSFNSNKALPQQIPLPPSSVILPPPTIPIHNLFSTQSSYPSNIQNKIFYNSVLHTPNTQVILQNVHDNSDYFKKSTYTTPTNKIAYNYNPNFAPFENIQQPININNNHIMNNIRIPTRPLYPKTNNIFPKSDLGIPKNQTRYVTIPSGEFLNEYNMGIRFKDIYQNSVNSYNYLQNHHIDSSYIKYKHDSYSFPVGERKSTFDLQNLNSGISIDSSTYYNNNNISNYRMMQQTQNFPQINNYNINREGYTHFNNITPNNKRLFKYPLFPRY</sequence>
<dbReference type="VEuPathDB" id="CryptoDB:CMU_001920"/>
<reference evidence="3" key="1">
    <citation type="submission" date="2008-06" db="EMBL/GenBank/DDBJ databases">
        <authorList>
            <person name="Lorenzi H."/>
            <person name="Inman J."/>
            <person name="Miller J."/>
            <person name="Schobel S."/>
            <person name="Amedeo P."/>
            <person name="Caler E.V."/>
            <person name="da Silva J."/>
        </authorList>
    </citation>
    <scope>NUCLEOTIDE SEQUENCE [LARGE SCALE GENOMIC DNA]</scope>
    <source>
        <strain evidence="3">RN66</strain>
    </source>
</reference>
<name>B6AGI0_CRYMR</name>
<dbReference type="Pfam" id="PF00656">
    <property type="entry name" value="Peptidase_C14"/>
    <property type="match status" value="1"/>
</dbReference>
<dbReference type="PANTHER" id="PTHR48104">
    <property type="entry name" value="METACASPASE-4"/>
    <property type="match status" value="1"/>
</dbReference>
<dbReference type="GO" id="GO:0006508">
    <property type="term" value="P:proteolysis"/>
    <property type="evidence" value="ECO:0007669"/>
    <property type="project" value="UniProtKB-KW"/>
</dbReference>
<organism evidence="3 4">
    <name type="scientific">Cryptosporidium muris (strain RN66)</name>
    <dbReference type="NCBI Taxonomy" id="441375"/>
    <lineage>
        <taxon>Eukaryota</taxon>
        <taxon>Sar</taxon>
        <taxon>Alveolata</taxon>
        <taxon>Apicomplexa</taxon>
        <taxon>Conoidasida</taxon>
        <taxon>Coccidia</taxon>
        <taxon>Eucoccidiorida</taxon>
        <taxon>Eimeriorina</taxon>
        <taxon>Cryptosporidiidae</taxon>
        <taxon>Cryptosporidium</taxon>
    </lineage>
</organism>
<dbReference type="Gene3D" id="3.40.50.1460">
    <property type="match status" value="1"/>
</dbReference>
<dbReference type="RefSeq" id="XP_002141670.1">
    <property type="nucleotide sequence ID" value="XM_002141634.1"/>
</dbReference>
<evidence type="ECO:0000256" key="1">
    <source>
        <dbReference type="ARBA" id="ARBA00009005"/>
    </source>
</evidence>
<dbReference type="eggNOG" id="KOG1546">
    <property type="taxonomic scope" value="Eukaryota"/>
</dbReference>
<keyword evidence="4" id="KW-1185">Reference proteome</keyword>
<accession>B6AGI0</accession>
<dbReference type="InterPro" id="IPR050452">
    <property type="entry name" value="Metacaspase"/>
</dbReference>
<evidence type="ECO:0000313" key="4">
    <source>
        <dbReference type="Proteomes" id="UP000001460"/>
    </source>
</evidence>
<gene>
    <name evidence="3" type="ORF">CMU_001920</name>
</gene>
<evidence type="ECO:0000259" key="2">
    <source>
        <dbReference type="Pfam" id="PF00656"/>
    </source>
</evidence>
<protein>
    <submittedName>
        <fullName evidence="3">ICE-like protease p20 domain-containing protein</fullName>
    </submittedName>
</protein>
<feature type="domain" description="Peptidase C14 caspase" evidence="2">
    <location>
        <begin position="10"/>
        <end position="343"/>
    </location>
</feature>
<comment type="similarity">
    <text evidence="1">Belongs to the peptidase C14B family.</text>
</comment>
<dbReference type="OrthoDB" id="343892at2759"/>
<dbReference type="STRING" id="441375.B6AGI0"/>
<dbReference type="GO" id="GO:0004197">
    <property type="term" value="F:cysteine-type endopeptidase activity"/>
    <property type="evidence" value="ECO:0007669"/>
    <property type="project" value="InterPro"/>
</dbReference>
<evidence type="ECO:0000313" key="3">
    <source>
        <dbReference type="EMBL" id="EEA07321.1"/>
    </source>
</evidence>
<dbReference type="GO" id="GO:0005737">
    <property type="term" value="C:cytoplasm"/>
    <property type="evidence" value="ECO:0007669"/>
    <property type="project" value="TreeGrafter"/>
</dbReference>